<reference evidence="12 13" key="1">
    <citation type="submission" date="2019-11" db="EMBL/GenBank/DDBJ databases">
        <title>Identification of a novel strain.</title>
        <authorList>
            <person name="Xu Q."/>
            <person name="Wang G."/>
        </authorList>
    </citation>
    <scope>NUCLEOTIDE SEQUENCE [LARGE SCALE GENOMIC DNA]</scope>
    <source>
        <strain evidence="13">xq</strain>
    </source>
</reference>
<feature type="domain" description="Glutamine amidotransferase type-2" evidence="11">
    <location>
        <begin position="2"/>
        <end position="213"/>
    </location>
</feature>
<dbReference type="PROSITE" id="PS51278">
    <property type="entry name" value="GATASE_TYPE_2"/>
    <property type="match status" value="1"/>
</dbReference>
<dbReference type="GO" id="GO:0006529">
    <property type="term" value="P:asparagine biosynthetic process"/>
    <property type="evidence" value="ECO:0007669"/>
    <property type="project" value="UniProtKB-KW"/>
</dbReference>
<comment type="pathway">
    <text evidence="1">Amino-acid biosynthesis; L-asparagine biosynthesis; L-asparagine from L-aspartate (L-Gln route): step 1/1.</text>
</comment>
<dbReference type="PANTHER" id="PTHR43284:SF1">
    <property type="entry name" value="ASPARAGINE SYNTHETASE"/>
    <property type="match status" value="1"/>
</dbReference>
<name>A0A6I3KHA1_9HYPH</name>
<dbReference type="Proteomes" id="UP000440694">
    <property type="component" value="Unassembled WGS sequence"/>
</dbReference>
<comment type="catalytic activity">
    <reaction evidence="7">
        <text>L-aspartate + L-glutamine + ATP + H2O = L-asparagine + L-glutamate + AMP + diphosphate + H(+)</text>
        <dbReference type="Rhea" id="RHEA:12228"/>
        <dbReference type="ChEBI" id="CHEBI:15377"/>
        <dbReference type="ChEBI" id="CHEBI:15378"/>
        <dbReference type="ChEBI" id="CHEBI:29985"/>
        <dbReference type="ChEBI" id="CHEBI:29991"/>
        <dbReference type="ChEBI" id="CHEBI:30616"/>
        <dbReference type="ChEBI" id="CHEBI:33019"/>
        <dbReference type="ChEBI" id="CHEBI:58048"/>
        <dbReference type="ChEBI" id="CHEBI:58359"/>
        <dbReference type="ChEBI" id="CHEBI:456215"/>
        <dbReference type="EC" id="6.3.5.4"/>
    </reaction>
</comment>
<dbReference type="NCBIfam" id="TIGR01536">
    <property type="entry name" value="asn_synth_AEB"/>
    <property type="match status" value="1"/>
</dbReference>
<comment type="similarity">
    <text evidence="2">Belongs to the asparagine synthetase family.</text>
</comment>
<proteinExistence type="inferred from homology"/>
<dbReference type="EMBL" id="WMBQ01000001">
    <property type="protein sequence ID" value="MTD95055.1"/>
    <property type="molecule type" value="Genomic_DNA"/>
</dbReference>
<dbReference type="GO" id="GO:0005829">
    <property type="term" value="C:cytosol"/>
    <property type="evidence" value="ECO:0007669"/>
    <property type="project" value="TreeGrafter"/>
</dbReference>
<evidence type="ECO:0000259" key="11">
    <source>
        <dbReference type="PROSITE" id="PS51278"/>
    </source>
</evidence>
<feature type="binding site" evidence="9">
    <location>
        <position position="100"/>
    </location>
    <ligand>
        <name>L-glutamine</name>
        <dbReference type="ChEBI" id="CHEBI:58359"/>
    </ligand>
</feature>
<dbReference type="InterPro" id="IPR017932">
    <property type="entry name" value="GATase_2_dom"/>
</dbReference>
<dbReference type="InterPro" id="IPR029055">
    <property type="entry name" value="Ntn_hydrolases_N"/>
</dbReference>
<evidence type="ECO:0000256" key="9">
    <source>
        <dbReference type="PIRSR" id="PIRSR001589-2"/>
    </source>
</evidence>
<dbReference type="PANTHER" id="PTHR43284">
    <property type="entry name" value="ASPARAGINE SYNTHETASE (GLUTAMINE-HYDROLYZING)"/>
    <property type="match status" value="1"/>
</dbReference>
<keyword evidence="4 9" id="KW-0547">Nucleotide-binding</keyword>
<evidence type="ECO:0000256" key="7">
    <source>
        <dbReference type="ARBA" id="ARBA00048741"/>
    </source>
</evidence>
<dbReference type="SUPFAM" id="SSF56235">
    <property type="entry name" value="N-terminal nucleophile aminohydrolases (Ntn hydrolases)"/>
    <property type="match status" value="1"/>
</dbReference>
<dbReference type="Pfam" id="PF00733">
    <property type="entry name" value="Asn_synthase"/>
    <property type="match status" value="1"/>
</dbReference>
<evidence type="ECO:0000256" key="1">
    <source>
        <dbReference type="ARBA" id="ARBA00005187"/>
    </source>
</evidence>
<keyword evidence="8" id="KW-0028">Amino-acid biosynthesis</keyword>
<evidence type="ECO:0000256" key="6">
    <source>
        <dbReference type="ARBA" id="ARBA00022962"/>
    </source>
</evidence>
<gene>
    <name evidence="12" type="primary">asnB</name>
    <name evidence="12" type="ORF">GIW81_12005</name>
</gene>
<evidence type="ECO:0000256" key="5">
    <source>
        <dbReference type="ARBA" id="ARBA00022840"/>
    </source>
</evidence>
<organism evidence="12 13">
    <name type="scientific">Hyphomicrobium album</name>
    <dbReference type="NCBI Taxonomy" id="2665159"/>
    <lineage>
        <taxon>Bacteria</taxon>
        <taxon>Pseudomonadati</taxon>
        <taxon>Pseudomonadota</taxon>
        <taxon>Alphaproteobacteria</taxon>
        <taxon>Hyphomicrobiales</taxon>
        <taxon>Hyphomicrobiaceae</taxon>
        <taxon>Hyphomicrobium</taxon>
    </lineage>
</organism>
<dbReference type="Gene3D" id="3.60.20.10">
    <property type="entry name" value="Glutamine Phosphoribosylpyrophosphate, subunit 1, domain 1"/>
    <property type="match status" value="1"/>
</dbReference>
<dbReference type="InterPro" id="IPR006426">
    <property type="entry name" value="Asn_synth_AEB"/>
</dbReference>
<dbReference type="CDD" id="cd01991">
    <property type="entry name" value="Asn_synthase_B_C"/>
    <property type="match status" value="1"/>
</dbReference>
<dbReference type="CDD" id="cd00712">
    <property type="entry name" value="AsnB"/>
    <property type="match status" value="1"/>
</dbReference>
<dbReference type="GO" id="GO:0005524">
    <property type="term" value="F:ATP binding"/>
    <property type="evidence" value="ECO:0007669"/>
    <property type="project" value="UniProtKB-KW"/>
</dbReference>
<accession>A0A6I3KHA1</accession>
<dbReference type="AlphaFoldDB" id="A0A6I3KHA1"/>
<keyword evidence="8" id="KW-0061">Asparagine biosynthesis</keyword>
<dbReference type="PIRSF" id="PIRSF001589">
    <property type="entry name" value="Asn_synthetase_glu-h"/>
    <property type="match status" value="1"/>
</dbReference>
<dbReference type="InterPro" id="IPR051786">
    <property type="entry name" value="ASN_synthetase/amidase"/>
</dbReference>
<dbReference type="InterPro" id="IPR014729">
    <property type="entry name" value="Rossmann-like_a/b/a_fold"/>
</dbReference>
<keyword evidence="12" id="KW-0436">Ligase</keyword>
<feature type="active site" description="For GATase activity" evidence="8">
    <location>
        <position position="2"/>
    </location>
</feature>
<keyword evidence="6 8" id="KW-0315">Glutamine amidotransferase</keyword>
<dbReference type="RefSeq" id="WP_154739403.1">
    <property type="nucleotide sequence ID" value="NZ_WMBQ01000001.1"/>
</dbReference>
<evidence type="ECO:0000256" key="8">
    <source>
        <dbReference type="PIRSR" id="PIRSR001589-1"/>
    </source>
</evidence>
<dbReference type="InterPro" id="IPR001962">
    <property type="entry name" value="Asn_synthase"/>
</dbReference>
<protein>
    <recommendedName>
        <fullName evidence="3">asparagine synthase (glutamine-hydrolyzing)</fullName>
        <ecNumber evidence="3">6.3.5.4</ecNumber>
    </recommendedName>
</protein>
<dbReference type="Gene3D" id="3.40.50.620">
    <property type="entry name" value="HUPs"/>
    <property type="match status" value="2"/>
</dbReference>
<comment type="caution">
    <text evidence="12">The sequence shown here is derived from an EMBL/GenBank/DDBJ whole genome shotgun (WGS) entry which is preliminary data.</text>
</comment>
<dbReference type="Pfam" id="PF13537">
    <property type="entry name" value="GATase_7"/>
    <property type="match status" value="1"/>
</dbReference>
<dbReference type="GO" id="GO:0004066">
    <property type="term" value="F:asparagine synthase (glutamine-hydrolyzing) activity"/>
    <property type="evidence" value="ECO:0007669"/>
    <property type="project" value="UniProtKB-EC"/>
</dbReference>
<sequence length="665" mass="74394">MCGIAGLIDLTGKRQPDAGMLQKMADAIWHRGPDADGYLVRPGFGFANRRLSIIGLGDGSQPIFNEDGTIAVVYNGELFDYPERKAELEAKGHVFRTHTDTEIIVHLYEEYGEGVFEHLKGQFAIALVDFTKRTIFLARDRVGICPLHWSRQGDWMFFGSEIKAILASGAVAATADPRGLDQLFTFFAMGTRRTMFEGVQSLLPGHYLKIAFRRDGKATEIVERRYWDFDFPDAGSEENPRNIETAIDEFEARFRRAVEIRLRADVPVVGYLSGGVDSAYVLATASKLRGSPVPSFTIQVPGKGLDETTDALFTARAIGSLPTILRSDSTVIANTYPQLIASADCPVIDTSCAALWRLSQEVHDQGYKVALTGEGSDEAFAGYIWFKLRKLSYFMDVGGTNASDTLNRMFRRRMSPHMSHAQLKRIDGMMGRAHAQTLIYHLVSQSRDRYFSAAMKDRLGDYVAYEDVPIETERVRRWSPLNQSLYYGYKIHLAGLLLNHKGDRVAMANSVETRYPFLDEDVIDYVSKLHPSLKLRGLTRDKYLLRQAAARLLPKEAAFRKKGMFRAPLAESFFVDPPEYVRGLMSRESLNRTGYFDTDTVLRDYEAISRGEGSKINVFLKMGLTGVLSTQLWHHLYLGGGLCELPESSPRPAVERPAAVPSAAA</sequence>
<dbReference type="SUPFAM" id="SSF52402">
    <property type="entry name" value="Adenine nucleotide alpha hydrolases-like"/>
    <property type="match status" value="1"/>
</dbReference>
<evidence type="ECO:0000256" key="10">
    <source>
        <dbReference type="PIRSR" id="PIRSR001589-3"/>
    </source>
</evidence>
<evidence type="ECO:0000313" key="12">
    <source>
        <dbReference type="EMBL" id="MTD95055.1"/>
    </source>
</evidence>
<keyword evidence="13" id="KW-1185">Reference proteome</keyword>
<dbReference type="InterPro" id="IPR033738">
    <property type="entry name" value="AsnB_N"/>
</dbReference>
<feature type="site" description="Important for beta-aspartyl-AMP intermediate formation" evidence="10">
    <location>
        <position position="374"/>
    </location>
</feature>
<feature type="binding site" evidence="9">
    <location>
        <position position="298"/>
    </location>
    <ligand>
        <name>ATP</name>
        <dbReference type="ChEBI" id="CHEBI:30616"/>
    </ligand>
</feature>
<evidence type="ECO:0000256" key="2">
    <source>
        <dbReference type="ARBA" id="ARBA00005752"/>
    </source>
</evidence>
<keyword evidence="5 9" id="KW-0067">ATP-binding</keyword>
<dbReference type="EC" id="6.3.5.4" evidence="3"/>
<evidence type="ECO:0000256" key="3">
    <source>
        <dbReference type="ARBA" id="ARBA00012737"/>
    </source>
</evidence>
<evidence type="ECO:0000256" key="4">
    <source>
        <dbReference type="ARBA" id="ARBA00022741"/>
    </source>
</evidence>
<evidence type="ECO:0000313" key="13">
    <source>
        <dbReference type="Proteomes" id="UP000440694"/>
    </source>
</evidence>